<sequence>MDCTIDCKGGCVFVKKSEGVSIEIDETVKTKEKNVRKVEKVEKVIYVGPSIPGIVTCHTVFNNGLSKKLDAFASENPMISNLIVPISKLVDARKQLSDKESAISICYTKIKEQIKRGE</sequence>
<evidence type="ECO:0000313" key="1">
    <source>
        <dbReference type="EMBL" id="DAD78553.1"/>
    </source>
</evidence>
<dbReference type="EMBL" id="BK014846">
    <property type="protein sequence ID" value="DAD78553.1"/>
    <property type="molecule type" value="Genomic_DNA"/>
</dbReference>
<reference evidence="1" key="1">
    <citation type="journal article" date="2021" name="Proc. Natl. Acad. Sci. U.S.A.">
        <title>A Catalog of Tens of Thousands of Viruses from Human Metagenomes Reveals Hidden Associations with Chronic Diseases.</title>
        <authorList>
            <person name="Tisza M.J."/>
            <person name="Buck C.B."/>
        </authorList>
    </citation>
    <scope>NUCLEOTIDE SEQUENCE</scope>
    <source>
        <strain evidence="1">CtCiv1</strain>
    </source>
</reference>
<accession>A0A8S5M880</accession>
<proteinExistence type="predicted"/>
<organism evidence="1">
    <name type="scientific">Caudovirales sp. ctCiv1</name>
    <dbReference type="NCBI Taxonomy" id="2826769"/>
    <lineage>
        <taxon>Viruses</taxon>
        <taxon>Duplodnaviria</taxon>
        <taxon>Heunggongvirae</taxon>
        <taxon>Uroviricota</taxon>
        <taxon>Caudoviricetes</taxon>
    </lineage>
</organism>
<name>A0A8S5M880_9CAUD</name>
<protein>
    <submittedName>
        <fullName evidence="1">Uncharacterized protein</fullName>
    </submittedName>
</protein>